<proteinExistence type="predicted"/>
<comment type="caution">
    <text evidence="4">The sequence shown here is derived from an EMBL/GenBank/DDBJ whole genome shotgun (WGS) entry which is preliminary data.</text>
</comment>
<protein>
    <recommendedName>
        <fullName evidence="3">Solute-binding protein family 3/N-terminal domain-containing protein</fullName>
    </recommendedName>
</protein>
<reference evidence="4 5" key="1">
    <citation type="submission" date="2016-04" db="EMBL/GenBank/DDBJ databases">
        <title>Draft genome sequence of freshwater magnetotactic bacteria Magnetospirillum marisnigri SP-1 and Magnetospirillum moscoviense BB-1.</title>
        <authorList>
            <person name="Koziaeva V."/>
            <person name="Dziuba M.V."/>
            <person name="Ivanov T.M."/>
            <person name="Kuznetsov B."/>
            <person name="Grouzdev D.S."/>
        </authorList>
    </citation>
    <scope>NUCLEOTIDE SEQUENCE [LARGE SCALE GENOMIC DNA]</scope>
    <source>
        <strain evidence="4 5">BB-1</strain>
    </source>
</reference>
<dbReference type="Pfam" id="PF00497">
    <property type="entry name" value="SBP_bac_3"/>
    <property type="match status" value="1"/>
</dbReference>
<dbReference type="AlphaFoldDB" id="A0A178MWZ2"/>
<feature type="signal peptide" evidence="2">
    <location>
        <begin position="1"/>
        <end position="22"/>
    </location>
</feature>
<dbReference type="PANTHER" id="PTHR35936">
    <property type="entry name" value="MEMBRANE-BOUND LYTIC MUREIN TRANSGLYCOSYLASE F"/>
    <property type="match status" value="1"/>
</dbReference>
<evidence type="ECO:0000259" key="3">
    <source>
        <dbReference type="Pfam" id="PF00497"/>
    </source>
</evidence>
<organism evidence="4 5">
    <name type="scientific">Magnetospirillum moscoviense</name>
    <dbReference type="NCBI Taxonomy" id="1437059"/>
    <lineage>
        <taxon>Bacteria</taxon>
        <taxon>Pseudomonadati</taxon>
        <taxon>Pseudomonadota</taxon>
        <taxon>Alphaproteobacteria</taxon>
        <taxon>Rhodospirillales</taxon>
        <taxon>Rhodospirillaceae</taxon>
        <taxon>Magnetospirillum</taxon>
    </lineage>
</organism>
<dbReference type="InterPro" id="IPR001638">
    <property type="entry name" value="Solute-binding_3/MltF_N"/>
</dbReference>
<dbReference type="Proteomes" id="UP000078543">
    <property type="component" value="Unassembled WGS sequence"/>
</dbReference>
<dbReference type="STRING" id="1437059.A6A05_09295"/>
<accession>A0A178MWZ2</accession>
<feature type="domain" description="Solute-binding protein family 3/N-terminal" evidence="3">
    <location>
        <begin position="26"/>
        <end position="243"/>
    </location>
</feature>
<keyword evidence="1 2" id="KW-0732">Signal</keyword>
<evidence type="ECO:0000256" key="1">
    <source>
        <dbReference type="ARBA" id="ARBA00022729"/>
    </source>
</evidence>
<dbReference type="SUPFAM" id="SSF53850">
    <property type="entry name" value="Periplasmic binding protein-like II"/>
    <property type="match status" value="1"/>
</dbReference>
<dbReference type="EMBL" id="LWQU01000123">
    <property type="protein sequence ID" value="OAN53996.1"/>
    <property type="molecule type" value="Genomic_DNA"/>
</dbReference>
<dbReference type="PANTHER" id="PTHR35936:SF25">
    <property type="entry name" value="ABC TRANSPORTER SUBSTRATE-BINDING PROTEIN"/>
    <property type="match status" value="1"/>
</dbReference>
<sequence>MRGLCFLAVGLASQLAAATLGAAEVRVAVGLFLPPYVIADEWRGMEYDIVRRALELEGHTIVPQPTYLARVAKDLEHGAVDAAMPVQVRAGAKEFYSEPHIQYQNFAITLRSSNLELRKIGDLAGRSVVAFQEASRYLGPEFEAMAKANPNYREEAKQVVQPILLFHGRTEVVVADRYIFNWFAASPEVRQKVDVTQPLRFHPLFPPTDYRVAFRDEGLRDAFNRGLKRLRDSGEYQRIMDNYDRTLTAALPK</sequence>
<keyword evidence="5" id="KW-1185">Reference proteome</keyword>
<evidence type="ECO:0000313" key="5">
    <source>
        <dbReference type="Proteomes" id="UP000078543"/>
    </source>
</evidence>
<evidence type="ECO:0000313" key="4">
    <source>
        <dbReference type="EMBL" id="OAN53996.1"/>
    </source>
</evidence>
<dbReference type="Gene3D" id="3.40.190.10">
    <property type="entry name" value="Periplasmic binding protein-like II"/>
    <property type="match status" value="2"/>
</dbReference>
<feature type="chain" id="PRO_5008092345" description="Solute-binding protein family 3/N-terminal domain-containing protein" evidence="2">
    <location>
        <begin position="23"/>
        <end position="253"/>
    </location>
</feature>
<name>A0A178MWZ2_9PROT</name>
<evidence type="ECO:0000256" key="2">
    <source>
        <dbReference type="SAM" id="SignalP"/>
    </source>
</evidence>
<gene>
    <name evidence="4" type="ORF">A6A05_09295</name>
</gene>